<dbReference type="PROSITE" id="PS50880">
    <property type="entry name" value="TOPRIM"/>
    <property type="match status" value="1"/>
</dbReference>
<evidence type="ECO:0000256" key="7">
    <source>
        <dbReference type="ARBA" id="ARBA00022771"/>
    </source>
</evidence>
<sequence>MAGRITRADIDAIRSRTDIAEIVGQYVTLKSAGIGSLKGLCPFHDERTPSFHVRPQLGYYHCFGCGEGGDVFTFLQKMEHVTFAEAVEQLAGRIGYQLHYEDGGPDREAQGQRARILEANEAARHWFAAQMGTSEARPAREELLRRHFGSDAAARFGVGYAPRGWNGLRDHLRGRGFSDDELVAAGLASHGRRGAYDRFRGRLVWPIVDVTGRTIGFGARRLYEDDEGPKYLNTPETAVYHKARVLYGLDLAKRAIARSRQVVVVEGYTDVMACHMAGVETAVATCGTAFGPGHIEVIRRILGDDASRPAEVIFTFDPDAAGQKAALRAFAEERRFVAQTYIAIAPDGLDPSDLRQERGDQAVRSMVEAKTPLFEFAMRQVVSRFDLDTVEGRVQALRQAAPIVADIRDQALRPGYTRVLAGLVGVDPAEATRAVTQAGRRPREDALADRSAPRARHVVPSDGRPAGTGPAAAAASSLASPGDATPTPAPQPPVRLADLPAGSPQARREVQVVQVLLQVPDLPPAELRERVEQLPVNEPRLREVLRALYAVPRYQEARDRLERVSEALPEPLRPLAAELGVADLPVTTGDEARAWATEVLTRYVIDRLDQRIRELLGRLSRGARVAPPEQVRGVQRMLVDLERERRALRETIS</sequence>
<dbReference type="AlphaFoldDB" id="A0A7C8FWT2"/>
<comment type="caution">
    <text evidence="17">The sequence shown here is derived from an EMBL/GenBank/DDBJ whole genome shotgun (WGS) entry which is preliminary data.</text>
</comment>
<evidence type="ECO:0000256" key="3">
    <source>
        <dbReference type="ARBA" id="ARBA00022679"/>
    </source>
</evidence>
<dbReference type="SUPFAM" id="SSF57783">
    <property type="entry name" value="Zinc beta-ribbon"/>
    <property type="match status" value="1"/>
</dbReference>
<dbReference type="InterPro" id="IPR002694">
    <property type="entry name" value="Znf_CHC2"/>
</dbReference>
<comment type="catalytic activity">
    <reaction evidence="12">
        <text>ssDNA + n NTP = ssDNA/pppN(pN)n-1 hybrid + (n-1) diphosphate.</text>
        <dbReference type="EC" id="2.7.7.101"/>
    </reaction>
</comment>
<keyword evidence="9" id="KW-0460">Magnesium</keyword>
<comment type="similarity">
    <text evidence="12 13">Belongs to the DnaG primase family.</text>
</comment>
<dbReference type="CDD" id="cd03364">
    <property type="entry name" value="TOPRIM_DnaG_primases"/>
    <property type="match status" value="1"/>
</dbReference>
<dbReference type="RefSeq" id="WP_158036516.1">
    <property type="nucleotide sequence ID" value="NZ_BAAAZV010000011.1"/>
</dbReference>
<evidence type="ECO:0000256" key="5">
    <source>
        <dbReference type="ARBA" id="ARBA00022705"/>
    </source>
</evidence>
<keyword evidence="7 12" id="KW-0863">Zinc-finger</keyword>
<dbReference type="HAMAP" id="MF_00974">
    <property type="entry name" value="DNA_primase_DnaG"/>
    <property type="match status" value="1"/>
</dbReference>
<dbReference type="InterPro" id="IPR037068">
    <property type="entry name" value="DNA_primase_core_N_sf"/>
</dbReference>
<dbReference type="GO" id="GO:0003677">
    <property type="term" value="F:DNA binding"/>
    <property type="evidence" value="ECO:0007669"/>
    <property type="project" value="UniProtKB-KW"/>
</dbReference>
<evidence type="ECO:0000259" key="16">
    <source>
        <dbReference type="PROSITE" id="PS50880"/>
    </source>
</evidence>
<dbReference type="SMART" id="SM00493">
    <property type="entry name" value="TOPRIM"/>
    <property type="match status" value="1"/>
</dbReference>
<dbReference type="Pfam" id="PF13662">
    <property type="entry name" value="Toprim_4"/>
    <property type="match status" value="1"/>
</dbReference>
<dbReference type="GO" id="GO:0006269">
    <property type="term" value="P:DNA replication, synthesis of primer"/>
    <property type="evidence" value="ECO:0007669"/>
    <property type="project" value="UniProtKB-UniRule"/>
</dbReference>
<feature type="compositionally biased region" description="Low complexity" evidence="15">
    <location>
        <begin position="465"/>
        <end position="484"/>
    </location>
</feature>
<comment type="function">
    <text evidence="12 13">RNA polymerase that catalyzes the synthesis of short RNA molecules used as primers for DNA polymerase during DNA replication.</text>
</comment>
<dbReference type="Pfam" id="PF01807">
    <property type="entry name" value="Zn_ribbon_DnaG"/>
    <property type="match status" value="1"/>
</dbReference>
<keyword evidence="6 12" id="KW-0479">Metal-binding</keyword>
<organism evidence="17 18">
    <name type="scientific">Pseudoclavibacter caeni</name>
    <dbReference type="NCBI Taxonomy" id="908846"/>
    <lineage>
        <taxon>Bacteria</taxon>
        <taxon>Bacillati</taxon>
        <taxon>Actinomycetota</taxon>
        <taxon>Actinomycetes</taxon>
        <taxon>Micrococcales</taxon>
        <taxon>Microbacteriaceae</taxon>
        <taxon>Pseudoclavibacter</taxon>
    </lineage>
</organism>
<keyword evidence="10 12" id="KW-0238">DNA-binding</keyword>
<gene>
    <name evidence="12" type="primary">dnaG</name>
    <name evidence="17" type="ORF">F8O02_06880</name>
</gene>
<evidence type="ECO:0000256" key="11">
    <source>
        <dbReference type="ARBA" id="ARBA00023163"/>
    </source>
</evidence>
<dbReference type="FunFam" id="3.90.580.10:FF:000001">
    <property type="entry name" value="DNA primase"/>
    <property type="match status" value="1"/>
</dbReference>
<keyword evidence="8 12" id="KW-0862">Zinc</keyword>
<dbReference type="InterPro" id="IPR006295">
    <property type="entry name" value="DNA_primase_DnaG"/>
</dbReference>
<accession>A0A7C8FWT2</accession>
<dbReference type="GO" id="GO:0000428">
    <property type="term" value="C:DNA-directed RNA polymerase complex"/>
    <property type="evidence" value="ECO:0007669"/>
    <property type="project" value="UniProtKB-KW"/>
</dbReference>
<keyword evidence="5 12" id="KW-0235">DNA replication</keyword>
<evidence type="ECO:0000256" key="14">
    <source>
        <dbReference type="PIRSR" id="PIRSR002811-1"/>
    </source>
</evidence>
<evidence type="ECO:0000256" key="1">
    <source>
        <dbReference type="ARBA" id="ARBA00022478"/>
    </source>
</evidence>
<dbReference type="Pfam" id="PF08275">
    <property type="entry name" value="DNAG_N"/>
    <property type="match status" value="1"/>
</dbReference>
<evidence type="ECO:0000256" key="15">
    <source>
        <dbReference type="SAM" id="MobiDB-lite"/>
    </source>
</evidence>
<protein>
    <recommendedName>
        <fullName evidence="12 13">DNA primase</fullName>
        <ecNumber evidence="12">2.7.7.101</ecNumber>
    </recommendedName>
</protein>
<dbReference type="InterPro" id="IPR050219">
    <property type="entry name" value="DnaG_primase"/>
</dbReference>
<dbReference type="GO" id="GO:0005737">
    <property type="term" value="C:cytoplasm"/>
    <property type="evidence" value="ECO:0007669"/>
    <property type="project" value="TreeGrafter"/>
</dbReference>
<dbReference type="EMBL" id="WBKA01000005">
    <property type="protein sequence ID" value="KAB1631662.1"/>
    <property type="molecule type" value="Genomic_DNA"/>
</dbReference>
<dbReference type="PANTHER" id="PTHR30313:SF2">
    <property type="entry name" value="DNA PRIMASE"/>
    <property type="match status" value="1"/>
</dbReference>
<dbReference type="InterPro" id="IPR030846">
    <property type="entry name" value="DnaG_bac"/>
</dbReference>
<evidence type="ECO:0000256" key="6">
    <source>
        <dbReference type="ARBA" id="ARBA00022723"/>
    </source>
</evidence>
<keyword evidence="3 12" id="KW-0808">Transferase</keyword>
<dbReference type="InterPro" id="IPR013264">
    <property type="entry name" value="DNAG_N"/>
</dbReference>
<evidence type="ECO:0000256" key="9">
    <source>
        <dbReference type="ARBA" id="ARBA00022842"/>
    </source>
</evidence>
<dbReference type="SMART" id="SM00400">
    <property type="entry name" value="ZnF_CHCC"/>
    <property type="match status" value="1"/>
</dbReference>
<feature type="region of interest" description="Disordered" evidence="15">
    <location>
        <begin position="433"/>
        <end position="500"/>
    </location>
</feature>
<keyword evidence="1 12" id="KW-0240">DNA-directed RNA polymerase</keyword>
<dbReference type="InterPro" id="IPR034151">
    <property type="entry name" value="TOPRIM_DnaG_bac"/>
</dbReference>
<evidence type="ECO:0000256" key="2">
    <source>
        <dbReference type="ARBA" id="ARBA00022515"/>
    </source>
</evidence>
<dbReference type="PANTHER" id="PTHR30313">
    <property type="entry name" value="DNA PRIMASE"/>
    <property type="match status" value="1"/>
</dbReference>
<evidence type="ECO:0000313" key="17">
    <source>
        <dbReference type="EMBL" id="KAB1631662.1"/>
    </source>
</evidence>
<evidence type="ECO:0000313" key="18">
    <source>
        <dbReference type="Proteomes" id="UP000481339"/>
    </source>
</evidence>
<dbReference type="Gene3D" id="3.90.980.10">
    <property type="entry name" value="DNA primase, catalytic core, N-terminal domain"/>
    <property type="match status" value="1"/>
</dbReference>
<dbReference type="Pfam" id="PF10410">
    <property type="entry name" value="DnaB_bind"/>
    <property type="match status" value="1"/>
</dbReference>
<evidence type="ECO:0000256" key="4">
    <source>
        <dbReference type="ARBA" id="ARBA00022695"/>
    </source>
</evidence>
<feature type="domain" description="Toprim" evidence="16">
    <location>
        <begin position="260"/>
        <end position="346"/>
    </location>
</feature>
<dbReference type="OrthoDB" id="9803773at2"/>
<dbReference type="InterPro" id="IPR019475">
    <property type="entry name" value="DNA_primase_DnaB-bd"/>
</dbReference>
<dbReference type="PIRSF" id="PIRSF002811">
    <property type="entry name" value="DnaG"/>
    <property type="match status" value="1"/>
</dbReference>
<dbReference type="InterPro" id="IPR006171">
    <property type="entry name" value="TOPRIM_dom"/>
</dbReference>
<keyword evidence="4 12" id="KW-0548">Nucleotidyltransferase</keyword>
<dbReference type="Gene3D" id="3.90.580.10">
    <property type="entry name" value="Zinc finger, CHC2-type domain"/>
    <property type="match status" value="1"/>
</dbReference>
<keyword evidence="11 12" id="KW-0804">Transcription</keyword>
<comment type="subunit">
    <text evidence="12">Monomer. Interacts with DnaB.</text>
</comment>
<evidence type="ECO:0000256" key="13">
    <source>
        <dbReference type="PIRNR" id="PIRNR002811"/>
    </source>
</evidence>
<dbReference type="GO" id="GO:0008270">
    <property type="term" value="F:zinc ion binding"/>
    <property type="evidence" value="ECO:0007669"/>
    <property type="project" value="UniProtKB-UniRule"/>
</dbReference>
<proteinExistence type="inferred from homology"/>
<dbReference type="SUPFAM" id="SSF56731">
    <property type="entry name" value="DNA primase core"/>
    <property type="match status" value="1"/>
</dbReference>
<comment type="domain">
    <text evidence="12">Contains an N-terminal zinc-binding domain, a central core domain that contains the primase activity, and a C-terminal DnaB-binding domain.</text>
</comment>
<dbReference type="Gene3D" id="3.40.1360.10">
    <property type="match status" value="1"/>
</dbReference>
<reference evidence="17 18" key="1">
    <citation type="submission" date="2019-09" db="EMBL/GenBank/DDBJ databases">
        <title>Phylogeny of genus Pseudoclavibacter and closely related genus.</title>
        <authorList>
            <person name="Li Y."/>
        </authorList>
    </citation>
    <scope>NUCLEOTIDE SEQUENCE [LARGE SCALE GENOMIC DNA]</scope>
    <source>
        <strain evidence="17 18">JCM 16921</strain>
    </source>
</reference>
<feature type="compositionally biased region" description="Basic and acidic residues" evidence="15">
    <location>
        <begin position="441"/>
        <end position="452"/>
    </location>
</feature>
<name>A0A7C8FWT2_9MICO</name>
<keyword evidence="2 12" id="KW-0639">Primosome</keyword>
<keyword evidence="18" id="KW-1185">Reference proteome</keyword>
<evidence type="ECO:0000256" key="8">
    <source>
        <dbReference type="ARBA" id="ARBA00022833"/>
    </source>
</evidence>
<evidence type="ECO:0000256" key="10">
    <source>
        <dbReference type="ARBA" id="ARBA00023125"/>
    </source>
</evidence>
<dbReference type="NCBIfam" id="TIGR01391">
    <property type="entry name" value="dnaG"/>
    <property type="match status" value="1"/>
</dbReference>
<dbReference type="Proteomes" id="UP000481339">
    <property type="component" value="Unassembled WGS sequence"/>
</dbReference>
<evidence type="ECO:0000256" key="12">
    <source>
        <dbReference type="HAMAP-Rule" id="MF_00974"/>
    </source>
</evidence>
<dbReference type="EC" id="2.7.7.101" evidence="12"/>
<comment type="cofactor">
    <cofactor evidence="12 13 14">
        <name>Zn(2+)</name>
        <dbReference type="ChEBI" id="CHEBI:29105"/>
    </cofactor>
    <text evidence="12 13 14">Binds 1 zinc ion per monomer.</text>
</comment>
<dbReference type="GO" id="GO:0003899">
    <property type="term" value="F:DNA-directed RNA polymerase activity"/>
    <property type="evidence" value="ECO:0007669"/>
    <property type="project" value="UniProtKB-UniRule"/>
</dbReference>
<feature type="zinc finger region" description="CHC2-type" evidence="12 14">
    <location>
        <begin position="41"/>
        <end position="65"/>
    </location>
</feature>
<dbReference type="InterPro" id="IPR036977">
    <property type="entry name" value="DNA_primase_Znf_CHC2"/>
</dbReference>
<dbReference type="GO" id="GO:1990077">
    <property type="term" value="C:primosome complex"/>
    <property type="evidence" value="ECO:0007669"/>
    <property type="project" value="UniProtKB-KW"/>
</dbReference>